<dbReference type="EMBL" id="QEXO01000003">
    <property type="protein sequence ID" value="PWE14001.1"/>
    <property type="molecule type" value="Genomic_DNA"/>
</dbReference>
<evidence type="ECO:0000313" key="7">
    <source>
        <dbReference type="EMBL" id="PWE14001.1"/>
    </source>
</evidence>
<dbReference type="Pfam" id="PF21070">
    <property type="entry name" value="IcmF_helical"/>
    <property type="match status" value="1"/>
</dbReference>
<dbReference type="RefSeq" id="WP_109089251.1">
    <property type="nucleotide sequence ID" value="NZ_QEXO01000003.1"/>
</dbReference>
<dbReference type="InterPro" id="IPR010623">
    <property type="entry name" value="IcmF_C"/>
</dbReference>
<feature type="transmembrane region" description="Helical" evidence="2">
    <location>
        <begin position="12"/>
        <end position="33"/>
    </location>
</feature>
<evidence type="ECO:0000256" key="1">
    <source>
        <dbReference type="SAM" id="MobiDB-lite"/>
    </source>
</evidence>
<evidence type="ECO:0000259" key="4">
    <source>
        <dbReference type="Pfam" id="PF06761"/>
    </source>
</evidence>
<dbReference type="Gene3D" id="3.40.50.300">
    <property type="entry name" value="P-loop containing nucleotide triphosphate hydrolases"/>
    <property type="match status" value="1"/>
</dbReference>
<feature type="transmembrane region" description="Helical" evidence="2">
    <location>
        <begin position="460"/>
        <end position="477"/>
    </location>
</feature>
<keyword evidence="2" id="KW-0812">Transmembrane</keyword>
<dbReference type="Pfam" id="PF06761">
    <property type="entry name" value="IcmF-related"/>
    <property type="match status" value="1"/>
</dbReference>
<feature type="domain" description="Type VI secretion system component TssM1 N-terminal" evidence="5">
    <location>
        <begin position="206"/>
        <end position="464"/>
    </location>
</feature>
<dbReference type="InterPro" id="IPR027417">
    <property type="entry name" value="P-loop_NTPase"/>
</dbReference>
<dbReference type="Proteomes" id="UP000245216">
    <property type="component" value="Unassembled WGS sequence"/>
</dbReference>
<dbReference type="InterPro" id="IPR009612">
    <property type="entry name" value="IcmF-rel"/>
</dbReference>
<dbReference type="PANTHER" id="PTHR36153:SF1">
    <property type="entry name" value="TYPE VI SECRETION SYSTEM COMPONENT TSSM1"/>
    <property type="match status" value="1"/>
</dbReference>
<gene>
    <name evidence="7" type="primary">icmF</name>
    <name evidence="7" type="ORF">DF183_12660</name>
</gene>
<reference evidence="7 8" key="2">
    <citation type="submission" date="2018-05" db="EMBL/GenBank/DDBJ databases">
        <authorList>
            <person name="Lanie J.A."/>
            <person name="Ng W.-L."/>
            <person name="Kazmierczak K.M."/>
            <person name="Andrzejewski T.M."/>
            <person name="Davidsen T.M."/>
            <person name="Wayne K.J."/>
            <person name="Tettelin H."/>
            <person name="Glass J.I."/>
            <person name="Rusch D."/>
            <person name="Podicherti R."/>
            <person name="Tsui H.-C.T."/>
            <person name="Winkler M.E."/>
        </authorList>
    </citation>
    <scope>NUCLEOTIDE SEQUENCE [LARGE SCALE GENOMIC DNA]</scope>
    <source>
        <strain evidence="7 8">YBY</strain>
    </source>
</reference>
<name>A0A2U2BJ28_ALCFA</name>
<feature type="transmembrane region" description="Helical" evidence="2">
    <location>
        <begin position="45"/>
        <end position="64"/>
    </location>
</feature>
<dbReference type="NCBIfam" id="TIGR03348">
    <property type="entry name" value="VI_IcmF"/>
    <property type="match status" value="1"/>
</dbReference>
<accession>A0A2U2BJ28</accession>
<dbReference type="Pfam" id="PF06744">
    <property type="entry name" value="IcmF_C"/>
    <property type="match status" value="1"/>
</dbReference>
<evidence type="ECO:0000259" key="5">
    <source>
        <dbReference type="Pfam" id="PF14331"/>
    </source>
</evidence>
<evidence type="ECO:0000259" key="3">
    <source>
        <dbReference type="Pfam" id="PF06744"/>
    </source>
</evidence>
<evidence type="ECO:0000259" key="6">
    <source>
        <dbReference type="Pfam" id="PF21070"/>
    </source>
</evidence>
<feature type="region of interest" description="Disordered" evidence="1">
    <location>
        <begin position="1112"/>
        <end position="1133"/>
    </location>
</feature>
<keyword evidence="2" id="KW-0472">Membrane</keyword>
<dbReference type="Pfam" id="PF14331">
    <property type="entry name" value="IcmF-related_N"/>
    <property type="match status" value="1"/>
</dbReference>
<feature type="domain" description="IcmF-related" evidence="4">
    <location>
        <begin position="517"/>
        <end position="826"/>
    </location>
</feature>
<proteinExistence type="predicted"/>
<dbReference type="STRING" id="511.UZ73_12300"/>
<feature type="domain" description="Type VI secretion system component TssM1 helical" evidence="6">
    <location>
        <begin position="968"/>
        <end position="1069"/>
    </location>
</feature>
<dbReference type="InterPro" id="IPR048677">
    <property type="entry name" value="TssM1_hel"/>
</dbReference>
<evidence type="ECO:0000313" key="8">
    <source>
        <dbReference type="Proteomes" id="UP000245216"/>
    </source>
</evidence>
<dbReference type="PANTHER" id="PTHR36153">
    <property type="entry name" value="INNER MEMBRANE PROTEIN-RELATED"/>
    <property type="match status" value="1"/>
</dbReference>
<protein>
    <submittedName>
        <fullName evidence="7">Type VI secretion system membrane subunit TssM</fullName>
    </submittedName>
</protein>
<dbReference type="InterPro" id="IPR017731">
    <property type="entry name" value="TssM1-like"/>
</dbReference>
<keyword evidence="2" id="KW-1133">Transmembrane helix</keyword>
<sequence>MTRLLSLVFSRSVWTFVGVLILLVLIWLLGPLLAIGQTRPLETELSRWIAMAVVVVFWLLRLLWRSWREGRLNAQLLGQLSRPAQKTAAPGNTATPHPLQSQFDEAIELLKRIRFGSHMGGRLRSLLSRQYVYQLPWYVFIGAPGAGKTTALVNSGLQFPLSERYGKTSLRGVGGTRNCDWWFTDEAVLLDTAGRYTTHESDPVGDEQEWRGFLGLLKRYRRRQPINGTLLTISVPDLLSSTAAQRHDHAQVLRQRLAELRERLGIQFPIYVLVTKMDLLQGFQEYFDHCDRQELEQVWGFTLPYESSREAGFSLSHTYGREYEALHQRLERGLAAVMAEQPNESVRAEAYLLPQQFARLGPVLEEFLEQVFSQSRFEAPLLLRGVYFTSGRQGGVRLDQVRDSMREYLEVDVQADQAQPVAGQGRSYFLTQLLKELIFQEAGVAGRDERWERRVRLRHFLVYGLVAVGVLLLGLAWSRSFLLNRSYVEQVEGRVPQAQQQADQTQVLDTTPAVGLLPLLDMLSLLPQSDQFPLDAPGLERRMGLYQGDKMKAAADTVYQRALEKLLAPLLARRIETVLRSEQAQDLEYGYEALRAYLMLYDTRRYDAAHLQTWLLGSLKQDLPAGFTQSQYDRLESHVRAVTQAGLLLNPFPRNEALIEQSRERLARISLEQRTYSRMRRILAATPGLMPMSVAGMAGPYAASVYKRESGKPLTEGVEGLYTYEGYWTVVEPRIDSELQQMREDDRWILGLDTGAGQSEAARRAASQELRRLYLLDYVRVWDEYLADLRLLQGGSLLENIQLARTLSMADSPLKQLVQQVALQTRLLREDAQQGASLGAQAKVRLDDTRQALEQMFGPVGLEGSRRNEPQAKQVEAIVDQHFEPYHRLASSSGGAPAPIDGTLELLDEFYAFLTSSDAALRSAGTPPQSNVLTKLQAEAGRLPGPLRDALDQFSVGASAEIASRTQASLGQLVNATIGQFCRSAIAGRYPFAAQSNQDVAPNDFARMFAPGGLMDAFFQEHLMHQVDMSGGRWRFKPGIDGQAAANFRYLDAFQRAAVIRDVFFPAGSNQARIDMAFTPVQLDAELSQVLLDVDGQVLRYAHGPQVAMGVQWPGPRGGRQVSLEAQPQSEGSGMRATGAWALLRLLDKAQPVSGASAGAQRLSFALGGRQFVVDVVANSSKNPWRLAEMRGFSCPGSH</sequence>
<dbReference type="InterPro" id="IPR053156">
    <property type="entry name" value="T6SS_TssM-like"/>
</dbReference>
<dbReference type="InterPro" id="IPR025743">
    <property type="entry name" value="TssM1_N"/>
</dbReference>
<evidence type="ECO:0000256" key="2">
    <source>
        <dbReference type="SAM" id="Phobius"/>
    </source>
</evidence>
<organism evidence="7 8">
    <name type="scientific">Alcaligenes faecalis</name>
    <dbReference type="NCBI Taxonomy" id="511"/>
    <lineage>
        <taxon>Bacteria</taxon>
        <taxon>Pseudomonadati</taxon>
        <taxon>Pseudomonadota</taxon>
        <taxon>Betaproteobacteria</taxon>
        <taxon>Burkholderiales</taxon>
        <taxon>Alcaligenaceae</taxon>
        <taxon>Alcaligenes</taxon>
    </lineage>
</organism>
<dbReference type="SUPFAM" id="SSF52540">
    <property type="entry name" value="P-loop containing nucleoside triphosphate hydrolases"/>
    <property type="match status" value="1"/>
</dbReference>
<dbReference type="AlphaFoldDB" id="A0A2U2BJ28"/>
<reference evidence="7 8" key="1">
    <citation type="submission" date="2018-05" db="EMBL/GenBank/DDBJ databases">
        <title>Genome Sequence of an Efficient Indole-Degrading Bacterium, Alcaligenes sp.YBY.</title>
        <authorList>
            <person name="Yang B."/>
        </authorList>
    </citation>
    <scope>NUCLEOTIDE SEQUENCE [LARGE SCALE GENOMIC DNA]</scope>
    <source>
        <strain evidence="7 8">YBY</strain>
    </source>
</reference>
<feature type="domain" description="Type VI secretion system IcmF C-terminal" evidence="3">
    <location>
        <begin position="1077"/>
        <end position="1180"/>
    </location>
</feature>
<comment type="caution">
    <text evidence="7">The sequence shown here is derived from an EMBL/GenBank/DDBJ whole genome shotgun (WGS) entry which is preliminary data.</text>
</comment>